<evidence type="ECO:0000259" key="1">
    <source>
        <dbReference type="SMART" id="SM00943"/>
    </source>
</evidence>
<organism evidence="2 5">
    <name type="scientific">Deinococcus wulumuqiensis</name>
    <dbReference type="NCBI Taxonomy" id="980427"/>
    <lineage>
        <taxon>Bacteria</taxon>
        <taxon>Thermotogati</taxon>
        <taxon>Deinococcota</taxon>
        <taxon>Deinococci</taxon>
        <taxon>Deinococcales</taxon>
        <taxon>Deinococcaceae</taxon>
        <taxon>Deinococcus</taxon>
    </lineage>
</organism>
<evidence type="ECO:0000313" key="4">
    <source>
        <dbReference type="Proteomes" id="UP000630135"/>
    </source>
</evidence>
<dbReference type="InterPro" id="IPR015330">
    <property type="entry name" value="DNA_primase/pol_bifunc_N"/>
</dbReference>
<evidence type="ECO:0000313" key="3">
    <source>
        <dbReference type="EMBL" id="GGP29944.1"/>
    </source>
</evidence>
<keyword evidence="4" id="KW-1185">Reference proteome</keyword>
<gene>
    <name evidence="3" type="ORF">GCM10008021_15950</name>
    <name evidence="2" type="ORF">GCM10010914_21710</name>
</gene>
<proteinExistence type="predicted"/>
<dbReference type="AlphaFoldDB" id="A0AAV4KAJ5"/>
<reference evidence="2" key="4">
    <citation type="submission" date="2023-08" db="EMBL/GenBank/DDBJ databases">
        <authorList>
            <person name="Sun Q."/>
            <person name="Zhou Y."/>
        </authorList>
    </citation>
    <scope>NUCLEOTIDE SEQUENCE</scope>
    <source>
        <strain evidence="3">CGMCC 1.8884</strain>
        <strain evidence="2">CGMCC 1.8885</strain>
    </source>
</reference>
<accession>A0AAV4KAJ5</accession>
<dbReference type="Pfam" id="PF09250">
    <property type="entry name" value="Prim-Pol"/>
    <property type="match status" value="1"/>
</dbReference>
<dbReference type="EMBL" id="BMLZ01000018">
    <property type="protein sequence ID" value="GGP29944.1"/>
    <property type="molecule type" value="Genomic_DNA"/>
</dbReference>
<dbReference type="SUPFAM" id="SSF56747">
    <property type="entry name" value="Prim-pol domain"/>
    <property type="match status" value="1"/>
</dbReference>
<comment type="caution">
    <text evidence="2">The sequence shown here is derived from an EMBL/GenBank/DDBJ whole genome shotgun (WGS) entry which is preliminary data.</text>
</comment>
<sequence>MNHAYDAALMLRRANYYVGNLAFAITPVKYGEKNPVFGRGWNKRENLLTTTEQVSQWYAQAHNIGVHLGASGINSLDIDDMDLARAAFQEAGLSLDDILEQHPHVIQGAGYRLWFLAGEDDPIQSRRFLNVNDETAYEIRGGDGFQDVAPGSLHPNGYEYRWTKGAPRSRSDLPQTPAWLYALYEHLAERTDKPVTPAPKGERREYTGPSVIEAYNARYTVQEVLERSGYKRRGNRYLSPNSKTKLAGIEIYQDGSKSRAVSYHASDFWADKKGHDAFDLFTLLEHDGDFTRALSAARHELGMDTPAPQDTTSPEWTPEQVQAAWEVHSASVLERAANILGAQMHHRALQAVVDLLGWAYQSAAEGHLKQTPKGEWAVQVGGVKGFAALLGCHPSDLRARLDMLSDRGFLRTSRVNPSDPQSGVQILLPTDPLTLPFLAQQQEASKSPLRPRTREIKRDRTLSAPPIKSMAKAGGRIKKTPSLRALLRVALVLAQHPGLDLKALAGRLHMRRDTLRRKLSELDALGYLTTGGALRCTFAQFFADARAEGADAAFLRVSSVLESQKSYFERELLLSRLRGERVPLRLQRRLTRTVDRLDRLSNGEMPHMVLGVA</sequence>
<dbReference type="GeneID" id="59164371"/>
<evidence type="ECO:0000313" key="5">
    <source>
        <dbReference type="Proteomes" id="UP000652720"/>
    </source>
</evidence>
<name>A0AAV4KAJ5_9DEIO</name>
<dbReference type="RefSeq" id="WP_017870030.1">
    <property type="nucleotide sequence ID" value="NZ_BMLZ01000018.1"/>
</dbReference>
<dbReference type="EMBL" id="BMMA01000022">
    <property type="protein sequence ID" value="GGI86927.1"/>
    <property type="molecule type" value="Genomic_DNA"/>
</dbReference>
<dbReference type="Proteomes" id="UP000630135">
    <property type="component" value="Unassembled WGS sequence"/>
</dbReference>
<feature type="domain" description="DNA primase/polymerase bifunctional N-terminal" evidence="1">
    <location>
        <begin position="14"/>
        <end position="180"/>
    </location>
</feature>
<reference evidence="3" key="1">
    <citation type="journal article" date="2014" name="Int. J. Syst. Evol. Microbiol.">
        <title>Complete genome of a new Firmicutes species belonging to the dominant human colonic microbiota ('Ruminococcus bicirculans') reveals two chromosomes and a selective capacity to utilize plant glucans.</title>
        <authorList>
            <consortium name="NISC Comparative Sequencing Program"/>
            <person name="Wegmann U."/>
            <person name="Louis P."/>
            <person name="Goesmann A."/>
            <person name="Henrissat B."/>
            <person name="Duncan S.H."/>
            <person name="Flint H.J."/>
        </authorList>
    </citation>
    <scope>NUCLEOTIDE SEQUENCE</scope>
    <source>
        <strain evidence="3">CGMCC 1.8884</strain>
    </source>
</reference>
<dbReference type="CDD" id="cd04859">
    <property type="entry name" value="Prim_Pol"/>
    <property type="match status" value="1"/>
</dbReference>
<reference evidence="2" key="2">
    <citation type="journal article" date="2014" name="Int. J. Syst. Evol. Microbiol.">
        <title>Complete genome sequence of Corynebacterium casei LMG S-19264T (=DSM 44701T), isolated from a smear-ripened cheese.</title>
        <authorList>
            <consortium name="US DOE Joint Genome Institute (JGI-PGF)"/>
            <person name="Walter F."/>
            <person name="Albersmeier A."/>
            <person name="Kalinowski J."/>
            <person name="Ruckert C."/>
        </authorList>
    </citation>
    <scope>NUCLEOTIDE SEQUENCE</scope>
    <source>
        <strain evidence="2">CGMCC 1.8885</strain>
    </source>
</reference>
<protein>
    <recommendedName>
        <fullName evidence="1">DNA primase/polymerase bifunctional N-terminal domain-containing protein</fullName>
    </recommendedName>
</protein>
<dbReference type="Proteomes" id="UP000652720">
    <property type="component" value="Unassembled WGS sequence"/>
</dbReference>
<reference evidence="4" key="3">
    <citation type="journal article" date="2019" name="Int. J. Syst. Evol. Microbiol.">
        <title>The Global Catalogue of Microorganisms (GCM) 10K type strain sequencing project: providing services to taxonomists for standard genome sequencing and annotation.</title>
        <authorList>
            <consortium name="The Broad Institute Genomics Platform"/>
            <consortium name="The Broad Institute Genome Sequencing Center for Infectious Disease"/>
            <person name="Wu L."/>
            <person name="Ma J."/>
        </authorList>
    </citation>
    <scope>NUCLEOTIDE SEQUENCE [LARGE SCALE GENOMIC DNA]</scope>
    <source>
        <strain evidence="4">CGMCC 1.8884</strain>
    </source>
</reference>
<dbReference type="SMART" id="SM00943">
    <property type="entry name" value="Prim-Pol"/>
    <property type="match status" value="1"/>
</dbReference>
<evidence type="ECO:0000313" key="2">
    <source>
        <dbReference type="EMBL" id="GGI86927.1"/>
    </source>
</evidence>